<protein>
    <submittedName>
        <fullName evidence="2">Serine/threonine protein kinase</fullName>
        <ecNumber evidence="2">2.7.11.1</ecNumber>
    </submittedName>
</protein>
<sequence length="462" mass="51656">MSFVQISEECLLNDPRKRPTMAHVVSQLEFVLDQCERTILMPTEITVAGDETMQSTLSSEDEQNVSALLREKSSCKLVRNVGVSSGGTPLGVSSGGTPHKRKNTSDNKPLWLWPWEALWNKAKLLRKKDISLPGAPNCHLFTISDILASTKNFDDSLIITSDDFCTVYKGLIKSFPTEVAVVRVKRALEDKFDNTRAEIEMLSQVSHPNLASVIGFCYHSKEMIIVYDYAGNSILCDYLYNTKTVLSWKHRLQICIGAAQGLKHLHNESIIHRDVRPANIFLSMDEVAKLLSFGFHSLGPLANLQGAATTTEYLPQGTQYLAPEFFSFGKLTEKSDVYSFGLVLLEMVSGTRTFNNKNDQCDHYLPDHVKRSIERKTLHQIIDPRLRGEIAAACLSEFLKVALRCLIDQPTSRPSMDNIVEGLESALEAQVTAEAESLKNIESPNLRDSAFELRNVYVVIIA</sequence>
<dbReference type="InterPro" id="IPR020635">
    <property type="entry name" value="Tyr_kinase_cat_dom"/>
</dbReference>
<evidence type="ECO:0000313" key="2">
    <source>
        <dbReference type="EMBL" id="PIN22245.1"/>
    </source>
</evidence>
<dbReference type="SMART" id="SM00219">
    <property type="entry name" value="TyrKc"/>
    <property type="match status" value="1"/>
</dbReference>
<dbReference type="PROSITE" id="PS50011">
    <property type="entry name" value="PROTEIN_KINASE_DOM"/>
    <property type="match status" value="1"/>
</dbReference>
<dbReference type="STRING" id="429701.A0A2G9HXK6"/>
<keyword evidence="3" id="KW-1185">Reference proteome</keyword>
<proteinExistence type="predicted"/>
<dbReference type="GO" id="GO:0004674">
    <property type="term" value="F:protein serine/threonine kinase activity"/>
    <property type="evidence" value="ECO:0007669"/>
    <property type="project" value="UniProtKB-KW"/>
</dbReference>
<dbReference type="PANTHER" id="PTHR27003">
    <property type="entry name" value="OS07G0166700 PROTEIN"/>
    <property type="match status" value="1"/>
</dbReference>
<name>A0A2G9HXK6_9LAMI</name>
<keyword evidence="2" id="KW-0418">Kinase</keyword>
<feature type="domain" description="Protein kinase" evidence="1">
    <location>
        <begin position="153"/>
        <end position="427"/>
    </location>
</feature>
<dbReference type="GO" id="GO:0004714">
    <property type="term" value="F:transmembrane receptor protein tyrosine kinase activity"/>
    <property type="evidence" value="ECO:0007669"/>
    <property type="project" value="InterPro"/>
</dbReference>
<dbReference type="PANTHER" id="PTHR27003:SF88">
    <property type="entry name" value="RECEPTOR-LIKE PROTEIN KINASE THESEUS 1"/>
    <property type="match status" value="1"/>
</dbReference>
<dbReference type="InterPro" id="IPR000719">
    <property type="entry name" value="Prot_kinase_dom"/>
</dbReference>
<dbReference type="OrthoDB" id="1658195at2759"/>
<dbReference type="SUPFAM" id="SSF56112">
    <property type="entry name" value="Protein kinase-like (PK-like)"/>
    <property type="match status" value="1"/>
</dbReference>
<dbReference type="AlphaFoldDB" id="A0A2G9HXK6"/>
<accession>A0A2G9HXK6</accession>
<dbReference type="GO" id="GO:0005524">
    <property type="term" value="F:ATP binding"/>
    <property type="evidence" value="ECO:0007669"/>
    <property type="project" value="InterPro"/>
</dbReference>
<dbReference type="EC" id="2.7.11.1" evidence="2"/>
<dbReference type="Pfam" id="PF07714">
    <property type="entry name" value="PK_Tyr_Ser-Thr"/>
    <property type="match status" value="1"/>
</dbReference>
<keyword evidence="2" id="KW-0723">Serine/threonine-protein kinase</keyword>
<comment type="caution">
    <text evidence="2">The sequence shown here is derived from an EMBL/GenBank/DDBJ whole genome shotgun (WGS) entry which is preliminary data.</text>
</comment>
<dbReference type="Proteomes" id="UP000231279">
    <property type="component" value="Unassembled WGS sequence"/>
</dbReference>
<gene>
    <name evidence="2" type="ORF">CDL12_05042</name>
</gene>
<reference evidence="3" key="1">
    <citation type="journal article" date="2018" name="Gigascience">
        <title>Genome assembly of the Pink Ipe (Handroanthus impetiginosus, Bignoniaceae), a highly valued, ecologically keystone Neotropical timber forest tree.</title>
        <authorList>
            <person name="Silva-Junior O.B."/>
            <person name="Grattapaglia D."/>
            <person name="Novaes E."/>
            <person name="Collevatti R.G."/>
        </authorList>
    </citation>
    <scope>NUCLEOTIDE SEQUENCE [LARGE SCALE GENOMIC DNA]</scope>
    <source>
        <strain evidence="3">cv. UFG-1</strain>
    </source>
</reference>
<dbReference type="InterPro" id="IPR045272">
    <property type="entry name" value="ANXUR1/2-like"/>
</dbReference>
<dbReference type="InterPro" id="IPR011009">
    <property type="entry name" value="Kinase-like_dom_sf"/>
</dbReference>
<keyword evidence="2" id="KW-0808">Transferase</keyword>
<dbReference type="InterPro" id="IPR008266">
    <property type="entry name" value="Tyr_kinase_AS"/>
</dbReference>
<dbReference type="GO" id="GO:0009506">
    <property type="term" value="C:plasmodesma"/>
    <property type="evidence" value="ECO:0007669"/>
    <property type="project" value="TreeGrafter"/>
</dbReference>
<dbReference type="Gene3D" id="3.30.200.20">
    <property type="entry name" value="Phosphorylase Kinase, domain 1"/>
    <property type="match status" value="1"/>
</dbReference>
<evidence type="ECO:0000313" key="3">
    <source>
        <dbReference type="Proteomes" id="UP000231279"/>
    </source>
</evidence>
<dbReference type="PROSITE" id="PS00109">
    <property type="entry name" value="PROTEIN_KINASE_TYR"/>
    <property type="match status" value="1"/>
</dbReference>
<dbReference type="GO" id="GO:0005886">
    <property type="term" value="C:plasma membrane"/>
    <property type="evidence" value="ECO:0007669"/>
    <property type="project" value="TreeGrafter"/>
</dbReference>
<dbReference type="EMBL" id="NKXS01000796">
    <property type="protein sequence ID" value="PIN22245.1"/>
    <property type="molecule type" value="Genomic_DNA"/>
</dbReference>
<dbReference type="Gene3D" id="1.10.510.10">
    <property type="entry name" value="Transferase(Phosphotransferase) domain 1"/>
    <property type="match status" value="1"/>
</dbReference>
<dbReference type="InterPro" id="IPR001245">
    <property type="entry name" value="Ser-Thr/Tyr_kinase_cat_dom"/>
</dbReference>
<evidence type="ECO:0000259" key="1">
    <source>
        <dbReference type="PROSITE" id="PS50011"/>
    </source>
</evidence>
<organism evidence="2 3">
    <name type="scientific">Handroanthus impetiginosus</name>
    <dbReference type="NCBI Taxonomy" id="429701"/>
    <lineage>
        <taxon>Eukaryota</taxon>
        <taxon>Viridiplantae</taxon>
        <taxon>Streptophyta</taxon>
        <taxon>Embryophyta</taxon>
        <taxon>Tracheophyta</taxon>
        <taxon>Spermatophyta</taxon>
        <taxon>Magnoliopsida</taxon>
        <taxon>eudicotyledons</taxon>
        <taxon>Gunneridae</taxon>
        <taxon>Pentapetalae</taxon>
        <taxon>asterids</taxon>
        <taxon>lamiids</taxon>
        <taxon>Lamiales</taxon>
        <taxon>Bignoniaceae</taxon>
        <taxon>Crescentiina</taxon>
        <taxon>Tabebuia alliance</taxon>
        <taxon>Handroanthus</taxon>
    </lineage>
</organism>